<keyword evidence="2" id="KW-0863">Zinc-finger</keyword>
<evidence type="ECO:0000313" key="5">
    <source>
        <dbReference type="EMBL" id="PUZ74698.1"/>
    </source>
</evidence>
<dbReference type="GO" id="GO:0005634">
    <property type="term" value="C:nucleus"/>
    <property type="evidence" value="ECO:0007669"/>
    <property type="project" value="TreeGrafter"/>
</dbReference>
<dbReference type="GO" id="GO:0006357">
    <property type="term" value="P:regulation of transcription by RNA polymerase II"/>
    <property type="evidence" value="ECO:0007669"/>
    <property type="project" value="TreeGrafter"/>
</dbReference>
<evidence type="ECO:0000259" key="4">
    <source>
        <dbReference type="Pfam" id="PF02892"/>
    </source>
</evidence>
<dbReference type="EMBL" id="CM009749">
    <property type="protein sequence ID" value="PUZ74698.1"/>
    <property type="molecule type" value="Genomic_DNA"/>
</dbReference>
<evidence type="ECO:0000256" key="1">
    <source>
        <dbReference type="ARBA" id="ARBA00022723"/>
    </source>
</evidence>
<gene>
    <name evidence="5" type="ORF">GQ55_1G086500</name>
</gene>
<dbReference type="OrthoDB" id="1900170at2759"/>
<proteinExistence type="predicted"/>
<dbReference type="Pfam" id="PF02892">
    <property type="entry name" value="zf-BED"/>
    <property type="match status" value="1"/>
</dbReference>
<dbReference type="InterPro" id="IPR053031">
    <property type="entry name" value="Cuticle_assoc_protein"/>
</dbReference>
<dbReference type="Proteomes" id="UP000244336">
    <property type="component" value="Chromosome 1"/>
</dbReference>
<sequence>MPIEIDDDDDVEVEEEEYGAEAGSKRKLASAVWKEFKRVKFNGTVCAKCNYCFKQLSASSNNGTKYLHVHLKSCVQRKIKRKLNGKILAQASLRFGKTDGGTVSVENYTFDQEIARNEFATMIVLHEYPLSMVDHVDFRRFVGALQPLFKIGTRNTIRYKSLLVKTILYYKVRYVVMLVSK</sequence>
<accession>A0A2T7F3P0</accession>
<evidence type="ECO:0000256" key="2">
    <source>
        <dbReference type="ARBA" id="ARBA00022771"/>
    </source>
</evidence>
<dbReference type="InterPro" id="IPR036236">
    <property type="entry name" value="Znf_C2H2_sf"/>
</dbReference>
<dbReference type="GO" id="GO:1990837">
    <property type="term" value="F:sequence-specific double-stranded DNA binding"/>
    <property type="evidence" value="ECO:0007669"/>
    <property type="project" value="TreeGrafter"/>
</dbReference>
<name>A0A2T7F3P0_9POAL</name>
<dbReference type="PANTHER" id="PTHR34396">
    <property type="entry name" value="OS03G0264950 PROTEIN-RELATED"/>
    <property type="match status" value="1"/>
</dbReference>
<keyword evidence="1" id="KW-0479">Metal-binding</keyword>
<evidence type="ECO:0000313" key="6">
    <source>
        <dbReference type="Proteomes" id="UP000244336"/>
    </source>
</evidence>
<organism evidence="5 6">
    <name type="scientific">Panicum hallii var. hallii</name>
    <dbReference type="NCBI Taxonomy" id="1504633"/>
    <lineage>
        <taxon>Eukaryota</taxon>
        <taxon>Viridiplantae</taxon>
        <taxon>Streptophyta</taxon>
        <taxon>Embryophyta</taxon>
        <taxon>Tracheophyta</taxon>
        <taxon>Spermatophyta</taxon>
        <taxon>Magnoliopsida</taxon>
        <taxon>Liliopsida</taxon>
        <taxon>Poales</taxon>
        <taxon>Poaceae</taxon>
        <taxon>PACMAD clade</taxon>
        <taxon>Panicoideae</taxon>
        <taxon>Panicodae</taxon>
        <taxon>Paniceae</taxon>
        <taxon>Panicinae</taxon>
        <taxon>Panicum</taxon>
        <taxon>Panicum sect. Panicum</taxon>
    </lineage>
</organism>
<evidence type="ECO:0000256" key="3">
    <source>
        <dbReference type="ARBA" id="ARBA00022833"/>
    </source>
</evidence>
<feature type="domain" description="BED-type" evidence="4">
    <location>
        <begin position="30"/>
        <end position="74"/>
    </location>
</feature>
<protein>
    <recommendedName>
        <fullName evidence="4">BED-type domain-containing protein</fullName>
    </recommendedName>
</protein>
<dbReference type="GO" id="GO:0008270">
    <property type="term" value="F:zinc ion binding"/>
    <property type="evidence" value="ECO:0007669"/>
    <property type="project" value="UniProtKB-KW"/>
</dbReference>
<dbReference type="PANTHER" id="PTHR34396:SF25">
    <property type="entry name" value="BOUNDARY ELEMENT ASSOCIATED FACTOR"/>
    <property type="match status" value="1"/>
</dbReference>
<keyword evidence="3" id="KW-0862">Zinc</keyword>
<dbReference type="AlphaFoldDB" id="A0A2T7F3P0"/>
<dbReference type="Gramene" id="PUZ74698">
    <property type="protein sequence ID" value="PUZ74698"/>
    <property type="gene ID" value="GQ55_1G086500"/>
</dbReference>
<reference evidence="5 6" key="1">
    <citation type="submission" date="2018-04" db="EMBL/GenBank/DDBJ databases">
        <title>WGS assembly of Panicum hallii var. hallii HAL2.</title>
        <authorList>
            <person name="Lovell J."/>
            <person name="Jenkins J."/>
            <person name="Lowry D."/>
            <person name="Mamidi S."/>
            <person name="Sreedasyam A."/>
            <person name="Weng X."/>
            <person name="Barry K."/>
            <person name="Bonette J."/>
            <person name="Campitelli B."/>
            <person name="Daum C."/>
            <person name="Gordon S."/>
            <person name="Gould B."/>
            <person name="Lipzen A."/>
            <person name="MacQueen A."/>
            <person name="Palacio-Mejia J."/>
            <person name="Plott C."/>
            <person name="Shakirov E."/>
            <person name="Shu S."/>
            <person name="Yoshinaga Y."/>
            <person name="Zane M."/>
            <person name="Rokhsar D."/>
            <person name="Grimwood J."/>
            <person name="Schmutz J."/>
            <person name="Juenger T."/>
        </authorList>
    </citation>
    <scope>NUCLEOTIDE SEQUENCE [LARGE SCALE GENOMIC DNA]</scope>
    <source>
        <strain evidence="6">cv. HAL2</strain>
    </source>
</reference>
<dbReference type="SUPFAM" id="SSF57667">
    <property type="entry name" value="beta-beta-alpha zinc fingers"/>
    <property type="match status" value="1"/>
</dbReference>
<dbReference type="SMART" id="SM00614">
    <property type="entry name" value="ZnF_BED"/>
    <property type="match status" value="1"/>
</dbReference>
<keyword evidence="6" id="KW-1185">Reference proteome</keyword>
<dbReference type="InterPro" id="IPR003656">
    <property type="entry name" value="Znf_BED"/>
</dbReference>